<sequence>MFKHHKPDIQVLAALTAAVSVTKAWPDVQQLLVNFTKEYQQGKVSPIGIGVFSRRISHVIYTRDYQVPTELLTLLSLLNQSESPADPSWS</sequence>
<dbReference type="Proteomes" id="UP000051790">
    <property type="component" value="Unassembled WGS sequence"/>
</dbReference>
<dbReference type="RefSeq" id="WP_054714625.1">
    <property type="nucleotide sequence ID" value="NZ_AZEU01000292.1"/>
</dbReference>
<dbReference type="AlphaFoldDB" id="A0A0R1Q4S1"/>
<evidence type="ECO:0000313" key="2">
    <source>
        <dbReference type="Proteomes" id="UP000051790"/>
    </source>
</evidence>
<keyword evidence="2" id="KW-1185">Reference proteome</keyword>
<proteinExistence type="predicted"/>
<evidence type="ECO:0000313" key="1">
    <source>
        <dbReference type="EMBL" id="KRL39600.1"/>
    </source>
</evidence>
<name>A0A0R1Q4S1_9LACO</name>
<organism evidence="1 2">
    <name type="scientific">Lacticaseibacillus manihotivorans DSM 13343 = JCM 12514</name>
    <dbReference type="NCBI Taxonomy" id="1423769"/>
    <lineage>
        <taxon>Bacteria</taxon>
        <taxon>Bacillati</taxon>
        <taxon>Bacillota</taxon>
        <taxon>Bacilli</taxon>
        <taxon>Lactobacillales</taxon>
        <taxon>Lactobacillaceae</taxon>
        <taxon>Lacticaseibacillus</taxon>
    </lineage>
</organism>
<dbReference type="OrthoDB" id="2326442at2"/>
<accession>A0A0R1Q4S1</accession>
<reference evidence="1 2" key="1">
    <citation type="journal article" date="2015" name="Genome Announc.">
        <title>Expanding the biotechnology potential of lactobacilli through comparative genomics of 213 strains and associated genera.</title>
        <authorList>
            <person name="Sun Z."/>
            <person name="Harris H.M."/>
            <person name="McCann A."/>
            <person name="Guo C."/>
            <person name="Argimon S."/>
            <person name="Zhang W."/>
            <person name="Yang X."/>
            <person name="Jeffery I.B."/>
            <person name="Cooney J.C."/>
            <person name="Kagawa T.F."/>
            <person name="Liu W."/>
            <person name="Song Y."/>
            <person name="Salvetti E."/>
            <person name="Wrobel A."/>
            <person name="Rasinkangas P."/>
            <person name="Parkhill J."/>
            <person name="Rea M.C."/>
            <person name="O'Sullivan O."/>
            <person name="Ritari J."/>
            <person name="Douillard F.P."/>
            <person name="Paul Ross R."/>
            <person name="Yang R."/>
            <person name="Briner A.E."/>
            <person name="Felis G.E."/>
            <person name="de Vos W.M."/>
            <person name="Barrangou R."/>
            <person name="Klaenhammer T.R."/>
            <person name="Caufield P.W."/>
            <person name="Cui Y."/>
            <person name="Zhang H."/>
            <person name="O'Toole P.W."/>
        </authorList>
    </citation>
    <scope>NUCLEOTIDE SEQUENCE [LARGE SCALE GENOMIC DNA]</scope>
    <source>
        <strain evidence="1 2">DSM 13343</strain>
    </source>
</reference>
<dbReference type="EMBL" id="AZEU01000292">
    <property type="protein sequence ID" value="KRL39600.1"/>
    <property type="molecule type" value="Genomic_DNA"/>
</dbReference>
<protein>
    <submittedName>
        <fullName evidence="1">Uncharacterized protein</fullName>
    </submittedName>
</protein>
<gene>
    <name evidence="1" type="ORF">FD01_GL002502</name>
</gene>
<dbReference type="PATRIC" id="fig|1423769.4.peg.2701"/>
<comment type="caution">
    <text evidence="1">The sequence shown here is derived from an EMBL/GenBank/DDBJ whole genome shotgun (WGS) entry which is preliminary data.</text>
</comment>